<reference evidence="1 2" key="1">
    <citation type="submission" date="2014-02" db="EMBL/GenBank/DDBJ databases">
        <title>Comparative genomics and transcriptomics to identify genetic mechanisms underlying the emergence of carbapenem resistant Acinetobacter baumannii (CRAb).</title>
        <authorList>
            <person name="Harris A.D."/>
            <person name="Johnson K.J."/>
            <person name="George J."/>
            <person name="Shefchek K."/>
            <person name="Daugherty S.C."/>
            <person name="Parankush S."/>
            <person name="Sadzewicz L."/>
            <person name="Tallon L."/>
            <person name="Sengamalay N."/>
            <person name="Hazen T.H."/>
            <person name="Rasko D.A."/>
        </authorList>
    </citation>
    <scope>NUCLEOTIDE SEQUENCE [LARGE SCALE GENOMIC DNA]</scope>
    <source>
        <strain evidence="1 2">99063</strain>
    </source>
</reference>
<organism evidence="1 2">
    <name type="scientific">Acinetobacter baumannii 99063</name>
    <dbReference type="NCBI Taxonomy" id="1310630"/>
    <lineage>
        <taxon>Bacteria</taxon>
        <taxon>Pseudomonadati</taxon>
        <taxon>Pseudomonadota</taxon>
        <taxon>Gammaproteobacteria</taxon>
        <taxon>Moraxellales</taxon>
        <taxon>Moraxellaceae</taxon>
        <taxon>Acinetobacter</taxon>
        <taxon>Acinetobacter calcoaceticus/baumannii complex</taxon>
    </lineage>
</organism>
<sequence length="72" mass="8189">MINYLHQEQNWQSQLSDLITDPLELLNLLELSTDQLLSGAILASEKFKLRVPRAFVGKMNAKDPLDPLLLQV</sequence>
<dbReference type="EMBL" id="JEXJ01000166">
    <property type="protein sequence ID" value="EXC43999.1"/>
    <property type="molecule type" value="Genomic_DNA"/>
</dbReference>
<proteinExistence type="predicted"/>
<gene>
    <name evidence="1" type="ORF">J529_4077</name>
</gene>
<evidence type="ECO:0000313" key="1">
    <source>
        <dbReference type="EMBL" id="EXC43999.1"/>
    </source>
</evidence>
<protein>
    <submittedName>
        <fullName evidence="1">Putative l-lysine 2,3-aminomutase</fullName>
    </submittedName>
</protein>
<accession>A0A009SPV8</accession>
<name>A0A009SPV8_ACIBA</name>
<dbReference type="AlphaFoldDB" id="A0A009SPV8"/>
<evidence type="ECO:0000313" key="2">
    <source>
        <dbReference type="Proteomes" id="UP000020735"/>
    </source>
</evidence>
<feature type="non-terminal residue" evidence="1">
    <location>
        <position position="72"/>
    </location>
</feature>
<dbReference type="Proteomes" id="UP000020735">
    <property type="component" value="Unassembled WGS sequence"/>
</dbReference>
<comment type="caution">
    <text evidence="1">The sequence shown here is derived from an EMBL/GenBank/DDBJ whole genome shotgun (WGS) entry which is preliminary data.</text>
</comment>